<evidence type="ECO:0008006" key="4">
    <source>
        <dbReference type="Google" id="ProtNLM"/>
    </source>
</evidence>
<dbReference type="AlphaFoldDB" id="A0AAW5AC19"/>
<dbReference type="Proteomes" id="UP000814172">
    <property type="component" value="Unassembled WGS sequence"/>
</dbReference>
<keyword evidence="3" id="KW-1185">Reference proteome</keyword>
<gene>
    <name evidence="2" type="ORF">GIW75_25015</name>
</gene>
<dbReference type="GeneID" id="55541073"/>
<name>A0AAW5AC19_9PSED</name>
<organism evidence="2 3">
    <name type="scientific">Pseudomonas proteolytica</name>
    <dbReference type="NCBI Taxonomy" id="219574"/>
    <lineage>
        <taxon>Bacteria</taxon>
        <taxon>Pseudomonadati</taxon>
        <taxon>Pseudomonadota</taxon>
        <taxon>Gammaproteobacteria</taxon>
        <taxon>Pseudomonadales</taxon>
        <taxon>Pseudomonadaceae</taxon>
        <taxon>Pseudomonas</taxon>
    </lineage>
</organism>
<dbReference type="EMBL" id="WKEW01000127">
    <property type="protein sequence ID" value="MCF5060200.1"/>
    <property type="molecule type" value="Genomic_DNA"/>
</dbReference>
<dbReference type="RefSeq" id="WP_092236169.1">
    <property type="nucleotide sequence ID" value="NZ_FNTR01000004.1"/>
</dbReference>
<evidence type="ECO:0000313" key="2">
    <source>
        <dbReference type="EMBL" id="MCF5060200.1"/>
    </source>
</evidence>
<keyword evidence="1" id="KW-0812">Transmembrane</keyword>
<accession>A0AAW5AC19</accession>
<evidence type="ECO:0000313" key="3">
    <source>
        <dbReference type="Proteomes" id="UP000814172"/>
    </source>
</evidence>
<keyword evidence="1" id="KW-1133">Transmembrane helix</keyword>
<proteinExistence type="predicted"/>
<evidence type="ECO:0000256" key="1">
    <source>
        <dbReference type="SAM" id="Phobius"/>
    </source>
</evidence>
<sequence length="180" mass="20406">MIFLVIAAVGALFVFYKLWAAVPSEQKYEKFSAVSSFFTLAVAFSAAFVAYDQLNESKLASAKSIYKDYISLAFANPNFSAASYPIESPKFESFKPGSEEYEKYEYFVGFLLYSAESILPLVGDDENWYSTLSDQLMYHALYLKSGKANIENYSPQIDSIVNEAIRRYEEEALEKRVQPS</sequence>
<reference evidence="2 3" key="1">
    <citation type="submission" date="2019-11" db="EMBL/GenBank/DDBJ databases">
        <title>Epiphytic Pseudomonas syringae from cherry orchards.</title>
        <authorList>
            <person name="Hulin M.T."/>
        </authorList>
    </citation>
    <scope>NUCLEOTIDE SEQUENCE [LARGE SCALE GENOMIC DNA]</scope>
    <source>
        <strain evidence="2 3">PA-6-9F</strain>
    </source>
</reference>
<feature type="transmembrane region" description="Helical" evidence="1">
    <location>
        <begin position="30"/>
        <end position="51"/>
    </location>
</feature>
<comment type="caution">
    <text evidence="2">The sequence shown here is derived from an EMBL/GenBank/DDBJ whole genome shotgun (WGS) entry which is preliminary data.</text>
</comment>
<keyword evidence="1" id="KW-0472">Membrane</keyword>
<protein>
    <recommendedName>
        <fullName evidence="4">DUF4760 domain-containing protein</fullName>
    </recommendedName>
</protein>